<dbReference type="GO" id="GO:0006869">
    <property type="term" value="P:lipid transport"/>
    <property type="evidence" value="ECO:0007669"/>
    <property type="project" value="UniProtKB-KW"/>
</dbReference>
<dbReference type="HOGENOM" id="CLU_000135_0_0_1"/>
<accession>A0A0C3QVF1</accession>
<reference evidence="10" key="2">
    <citation type="submission" date="2015-01" db="EMBL/GenBank/DDBJ databases">
        <title>Evolutionary Origins and Diversification of the Mycorrhizal Mutualists.</title>
        <authorList>
            <consortium name="DOE Joint Genome Institute"/>
            <consortium name="Mycorrhizal Genomics Consortium"/>
            <person name="Kohler A."/>
            <person name="Kuo A."/>
            <person name="Nagy L.G."/>
            <person name="Floudas D."/>
            <person name="Copeland A."/>
            <person name="Barry K.W."/>
            <person name="Cichocki N."/>
            <person name="Veneault-Fourrey C."/>
            <person name="LaButti K."/>
            <person name="Lindquist E.A."/>
            <person name="Lipzen A."/>
            <person name="Lundell T."/>
            <person name="Morin E."/>
            <person name="Murat C."/>
            <person name="Riley R."/>
            <person name="Ohm R."/>
            <person name="Sun H."/>
            <person name="Tunlid A."/>
            <person name="Henrissat B."/>
            <person name="Grigoriev I.V."/>
            <person name="Hibbett D.S."/>
            <person name="Martin F."/>
        </authorList>
    </citation>
    <scope>NUCLEOTIDE SEQUENCE [LARGE SCALE GENOMIC DNA]</scope>
    <source>
        <strain evidence="10">MUT 4182</strain>
    </source>
</reference>
<comment type="similarity">
    <text evidence="1">Belongs to the VPS13 family.</text>
</comment>
<dbReference type="EMBL" id="KN822947">
    <property type="protein sequence ID" value="KIO33566.1"/>
    <property type="molecule type" value="Genomic_DNA"/>
</dbReference>
<evidence type="ECO:0000256" key="2">
    <source>
        <dbReference type="ARBA" id="ARBA00022448"/>
    </source>
</evidence>
<proteinExistence type="inferred from homology"/>
<organism evidence="9 10">
    <name type="scientific">Tulasnella calospora MUT 4182</name>
    <dbReference type="NCBI Taxonomy" id="1051891"/>
    <lineage>
        <taxon>Eukaryota</taxon>
        <taxon>Fungi</taxon>
        <taxon>Dikarya</taxon>
        <taxon>Basidiomycota</taxon>
        <taxon>Agaricomycotina</taxon>
        <taxon>Agaricomycetes</taxon>
        <taxon>Cantharellales</taxon>
        <taxon>Tulasnellaceae</taxon>
        <taxon>Tulasnella</taxon>
    </lineage>
</organism>
<dbReference type="CDD" id="cd12148">
    <property type="entry name" value="fungal_TF_MHR"/>
    <property type="match status" value="1"/>
</dbReference>
<dbReference type="Proteomes" id="UP000054248">
    <property type="component" value="Unassembled WGS sequence"/>
</dbReference>
<dbReference type="InterPro" id="IPR026847">
    <property type="entry name" value="VPS13"/>
</dbReference>
<dbReference type="Pfam" id="PF25037">
    <property type="entry name" value="VPS13_C"/>
    <property type="match status" value="1"/>
</dbReference>
<evidence type="ECO:0000259" key="7">
    <source>
        <dbReference type="Pfam" id="PF25036"/>
    </source>
</evidence>
<feature type="domain" description="Intermembrane lipid transfer protein VPS13-like C-terminal" evidence="8">
    <location>
        <begin position="2364"/>
        <end position="2469"/>
    </location>
</feature>
<dbReference type="Pfam" id="PF25036">
    <property type="entry name" value="VPS13_VAB"/>
    <property type="match status" value="1"/>
</dbReference>
<dbReference type="Pfam" id="PF25033">
    <property type="entry name" value="VPS13_M"/>
    <property type="match status" value="1"/>
</dbReference>
<keyword evidence="2" id="KW-0813">Transport</keyword>
<name>A0A0C3QVF1_9AGAM</name>
<evidence type="ECO:0000256" key="4">
    <source>
        <dbReference type="SAM" id="MobiDB-lite"/>
    </source>
</evidence>
<dbReference type="PANTHER" id="PTHR16166">
    <property type="entry name" value="VACUOLAR PROTEIN SORTING-ASSOCIATED PROTEIN VPS13"/>
    <property type="match status" value="1"/>
</dbReference>
<gene>
    <name evidence="9" type="ORF">M407DRAFT_3889</name>
</gene>
<evidence type="ECO:0000313" key="9">
    <source>
        <dbReference type="EMBL" id="KIO33566.1"/>
    </source>
</evidence>
<dbReference type="GO" id="GO:0007005">
    <property type="term" value="P:mitochondrion organization"/>
    <property type="evidence" value="ECO:0007669"/>
    <property type="project" value="TreeGrafter"/>
</dbReference>
<dbReference type="PANTHER" id="PTHR16166:SF93">
    <property type="entry name" value="INTERMEMBRANE LIPID TRANSFER PROTEIN VPS13"/>
    <property type="match status" value="1"/>
</dbReference>
<keyword evidence="10" id="KW-1185">Reference proteome</keyword>
<evidence type="ECO:0000256" key="1">
    <source>
        <dbReference type="ARBA" id="ARBA00006545"/>
    </source>
</evidence>
<dbReference type="GO" id="GO:0045324">
    <property type="term" value="P:late endosome to vacuole transport"/>
    <property type="evidence" value="ECO:0007669"/>
    <property type="project" value="TreeGrafter"/>
</dbReference>
<dbReference type="OrthoDB" id="428159at2759"/>
<evidence type="ECO:0000256" key="3">
    <source>
        <dbReference type="ARBA" id="ARBA00023055"/>
    </source>
</evidence>
<sequence length="2482" mass="275317">MAVAMNQPLYSAAGGRWYNAEILAAPHRNFMINIFLQHHASLPFDLHVPTFIARLHSANPSERPHPAIIESMYLMACYFVSRGLASSPCPLALEVITDPGVELPQLAELAQLEEHFLRRARTALVDSLSFSDRLMDFLRGSILVTQYLYLRGRFLEGANNAAGPGSQFAGSSSAVLLAPPTNQLEVAERIKTFWMVYFCDKMSSICAGFLGALPGEGDALDAITTVFPRRFEEYESGVANEAYNDTLGDLLGGVRPIMGDRLPDIPWTVALKGVSLLVRATRLGLNYRLRPTHETIHTVQGLKVAIDNFRSTLAPLESSGHRTAPVPGTSCKDSGTLLGHTAALGALMEVHHTLVEATDSDEEYDARLVRAVEVAELASSVKEGRLANGTLICAGGYVETVFGFFRPPESQLESVAALLSAASETLGEIRNQSRAGLEYALQKHKTIDIELDMQAPIIIIPEDVRTESGQHMVLDAGHISVRSDLVPKSDILAIQAKRKRQYTDKDFEELESLMYDKFFLQLESAQVSQLRSTLEYRRSVLTGHWLHRWQLVLGKDLESCLNALNSADEGRELHLLERINMEFSVQMSIIPDAPNLTRFKVAGTLPLLNVNFSNTKYKGIMRFVDISIPNFDGDTKDTPHARPSTTPAITSATRPDPFQLSSNFFRSTDRYLIDDADHSTIGGDEDSDAEDTFVDADNESIDLSRSTIIKQHTFEFSFKVEKLQASLYKDDSNGTPEKLLAELQLYRFDLDFALAKFDMQVDISLNSLSVYMVDQPGHRVPMVLSSRTATSGAKGAETGNDDLVKVRYFRVQKNSPEFHTVYEGIDQSVTASLSTLVVHAAPEPIIVLYDFIMSTFVPGHGGSQANTPVAADSPGGEPFPPAAAVDSGKIRVRVNLTTVELLLIDNDRRLATLDLSAAEVAILLRGNTMRIGGQLGNLSIVDDSPLIVQNADFKKIVSIEGDQLADFSYETFDPYEKETFPGVNSLVHLRFASLKTTFIEAPVRDIYQWLIKFARMKALYDAATQAAVQRASEISRMKFDIVVKSPIVVIPRDASNSMDVLVMKLGEIFANNSYSGPVATTSAGLRGIRLTSHFHYGDDVANLRMIDDVEISTKVLNATLEGFRLVLIGDLHELPLLHLNTTSIIVRASDWSSELQATASLTTSITYWNLTNSHWEPLIDPWPLSLSAHKDSITGALTLGLTSQERLDVNLTTTFIDLALSTATIWSKEGERLMKKARGGDAPYRIFNRTGTALQVWSDVDDKSKGGSQMQPVQLEDGSSTEWRFDDWRTMRDRVSSSNRTNSIAVQFQNKPWDAIRAIPVDREGEFVYALRPRTQKTADRLLCEVTVKDNVKHVTLRSTYKLENNTLYPIDVVLVDSRGRPSHQLKKLCESGLLFPFDRYLRKNKAPGEDYVVPIEAVLLSDIQVRPDPGFGYNWAERPIKWHDLVSDPAQTITCPYKEGGGEFPFRFQAWASYDLNDSINRAYPKMTVRLRAPIELENLLPFDIKYRIYDTTSRRTWTSYLRRGGLMPIHCVHLDHDGSPDIPVESILRVEDKQERKLDLRINYTKYEEAGGAFRMQLYSPFVAINKTGFPLNIKCRNGKPVAGQVENSNLAETTPFMFSHTKEQGAEFVFRLGDTAWSNGLNFEAPSAETAVALGSPASSTKETHIGVSWSSGLGKYKLTKVVTFAPRFVLKNELGQDIVFRESGDPGNDAPLRAGSFTPIFALSARREAGLAFKYPGVGSKWCPPVNIQDLGVVHAKLPTSDEDKPDLARIEDAPMSPKYKLEPHSQIRYAWDYPAARQKELVLRMGDGEESVNLNEIGDLPPFRFKTSSGWRVISRDIHAEDEVTVLTLSNWVEETSVYKRHGRSATMDSTISRADTVSSQAAEVGFTAVVKDVSPSLVVKIDFDGIGLSLMNRRLLEVVYLTLSKLQVTYTDSEIARDIDLACGWVQIDNQLHEAIYPIVLQPLPLTQDRDAQTVWNTVETKLTLVKDEAHGVVFIKYFGILLQALSIQTDEDFLFALLDLTKLPGASWEREETDAFSEYPKELAPPRPIEPGTTLYFEELDLNPIRLALSFARTERVNADEKLTLRNPIAVLVNALAMTLGNVNDAPLKLNGLLLRDTLLTVPGLQERIIYHYKNEVLRQLYRILGSADFIGNPVGLFTNVASGVADIITEPWQSVLNHGSKELGIGIAKGAASFAKKTVFSVSDSLTKVTGSVGKGFANATFDPEFQRQRRLAQRRNRPGNAMGKYVQADSFALSYGVQSGGEALFTSFASGLEGIVTKPFEGAERDGAIGFFKGVGKGFVGAFTKPAVGIFDLASNLAEGREQSSKDARTALTRLTLGVRNTTTVFDNNNQSRKRIPRHTPADGILTPYAQREAVGQAWMKDLNNGAYRAEFYHAHIAVPNSDVIVMLTSGHVVAFYSTKLRLKWEVAFSLIKKVSTSETGIIFANTAGPEYDQFVMIPDKGSRDWFFKEIDK</sequence>
<dbReference type="GO" id="GO:0006623">
    <property type="term" value="P:protein targeting to vacuole"/>
    <property type="evidence" value="ECO:0007669"/>
    <property type="project" value="TreeGrafter"/>
</dbReference>
<evidence type="ECO:0000259" key="6">
    <source>
        <dbReference type="Pfam" id="PF25033"/>
    </source>
</evidence>
<dbReference type="GO" id="GO:0045053">
    <property type="term" value="P:protein retention in Golgi apparatus"/>
    <property type="evidence" value="ECO:0007669"/>
    <property type="project" value="TreeGrafter"/>
</dbReference>
<dbReference type="STRING" id="1051891.A0A0C3QVF1"/>
<dbReference type="Pfam" id="PF12624">
    <property type="entry name" value="VPS13_N"/>
    <property type="match status" value="1"/>
</dbReference>
<dbReference type="InterPro" id="IPR026854">
    <property type="entry name" value="VPS13_N"/>
</dbReference>
<evidence type="ECO:0000313" key="10">
    <source>
        <dbReference type="Proteomes" id="UP000054248"/>
    </source>
</evidence>
<feature type="region of interest" description="Disordered" evidence="4">
    <location>
        <begin position="634"/>
        <end position="653"/>
    </location>
</feature>
<keyword evidence="3" id="KW-0445">Lipid transport</keyword>
<evidence type="ECO:0000259" key="8">
    <source>
        <dbReference type="Pfam" id="PF25037"/>
    </source>
</evidence>
<reference evidence="9 10" key="1">
    <citation type="submission" date="2014-04" db="EMBL/GenBank/DDBJ databases">
        <authorList>
            <consortium name="DOE Joint Genome Institute"/>
            <person name="Kuo A."/>
            <person name="Girlanda M."/>
            <person name="Perotto S."/>
            <person name="Kohler A."/>
            <person name="Nagy L.G."/>
            <person name="Floudas D."/>
            <person name="Copeland A."/>
            <person name="Barry K.W."/>
            <person name="Cichocki N."/>
            <person name="Veneault-Fourrey C."/>
            <person name="LaButti K."/>
            <person name="Lindquist E.A."/>
            <person name="Lipzen A."/>
            <person name="Lundell T."/>
            <person name="Morin E."/>
            <person name="Murat C."/>
            <person name="Sun H."/>
            <person name="Tunlid A."/>
            <person name="Henrissat B."/>
            <person name="Grigoriev I.V."/>
            <person name="Hibbett D.S."/>
            <person name="Martin F."/>
            <person name="Nordberg H.P."/>
            <person name="Cantor M.N."/>
            <person name="Hua S.X."/>
        </authorList>
    </citation>
    <scope>NUCLEOTIDE SEQUENCE [LARGE SCALE GENOMIC DNA]</scope>
    <source>
        <strain evidence="9 10">MUT 4182</strain>
    </source>
</reference>
<protein>
    <submittedName>
        <fullName evidence="9">Uncharacterized protein</fullName>
    </submittedName>
</protein>
<dbReference type="InterPro" id="IPR056747">
    <property type="entry name" value="VPS13-like_M"/>
</dbReference>
<feature type="compositionally biased region" description="Polar residues" evidence="4">
    <location>
        <begin position="643"/>
        <end position="653"/>
    </location>
</feature>
<evidence type="ECO:0000259" key="5">
    <source>
        <dbReference type="Pfam" id="PF12624"/>
    </source>
</evidence>
<feature type="domain" description="VPS13-like middle region" evidence="6">
    <location>
        <begin position="1110"/>
        <end position="1226"/>
    </location>
</feature>
<dbReference type="InterPro" id="IPR009543">
    <property type="entry name" value="VPS13_VAB"/>
</dbReference>
<feature type="domain" description="Chorein N-terminal" evidence="5">
    <location>
        <begin position="397"/>
        <end position="626"/>
    </location>
</feature>
<dbReference type="InterPro" id="IPR056748">
    <property type="entry name" value="VPS13-like_C"/>
</dbReference>
<feature type="domain" description="Vacuolar protein sorting-associated protein 13 VPS13 adaptor binding" evidence="7">
    <location>
        <begin position="1287"/>
        <end position="1767"/>
    </location>
</feature>